<proteinExistence type="inferred from homology"/>
<keyword evidence="4 9" id="KW-0378">Hydrolase</keyword>
<dbReference type="SUPFAM" id="SSF48225">
    <property type="entry name" value="Seven-hairpin glycosidases"/>
    <property type="match status" value="1"/>
</dbReference>
<organism evidence="11 12">
    <name type="scientific">Canariomyces notabilis</name>
    <dbReference type="NCBI Taxonomy" id="2074819"/>
    <lineage>
        <taxon>Eukaryota</taxon>
        <taxon>Fungi</taxon>
        <taxon>Dikarya</taxon>
        <taxon>Ascomycota</taxon>
        <taxon>Pezizomycotina</taxon>
        <taxon>Sordariomycetes</taxon>
        <taxon>Sordariomycetidae</taxon>
        <taxon>Sordariales</taxon>
        <taxon>Chaetomiaceae</taxon>
        <taxon>Canariomyces</taxon>
    </lineage>
</organism>
<dbReference type="PRINTS" id="PR00747">
    <property type="entry name" value="GLYHDRLASE47"/>
</dbReference>
<dbReference type="PANTHER" id="PTHR11742:SF89">
    <property type="entry name" value="ALPHA-1,2-MANNOSIDASE"/>
    <property type="match status" value="1"/>
</dbReference>
<gene>
    <name evidence="11" type="ORF">N656DRAFT_709958</name>
</gene>
<comment type="similarity">
    <text evidence="3 9">Belongs to the glycosyl hydrolase 47 family.</text>
</comment>
<evidence type="ECO:0000313" key="12">
    <source>
        <dbReference type="Proteomes" id="UP001302812"/>
    </source>
</evidence>
<dbReference type="GO" id="GO:0036503">
    <property type="term" value="P:ERAD pathway"/>
    <property type="evidence" value="ECO:0007669"/>
    <property type="project" value="UniProtKB-ARBA"/>
</dbReference>
<comment type="cofactor">
    <cofactor evidence="1 7">
        <name>Ca(2+)</name>
        <dbReference type="ChEBI" id="CHEBI:29108"/>
    </cofactor>
</comment>
<feature type="active site" evidence="6">
    <location>
        <position position="320"/>
    </location>
</feature>
<dbReference type="InterPro" id="IPR001382">
    <property type="entry name" value="Glyco_hydro_47"/>
</dbReference>
<evidence type="ECO:0000256" key="10">
    <source>
        <dbReference type="SAM" id="Phobius"/>
    </source>
</evidence>
<keyword evidence="7" id="KW-0479">Metal-binding</keyword>
<evidence type="ECO:0000256" key="8">
    <source>
        <dbReference type="PIRSR" id="PIRSR601382-3"/>
    </source>
</evidence>
<evidence type="ECO:0000256" key="7">
    <source>
        <dbReference type="PIRSR" id="PIRSR601382-2"/>
    </source>
</evidence>
<feature type="active site" description="Proton donor" evidence="6">
    <location>
        <position position="184"/>
    </location>
</feature>
<feature type="active site" evidence="6">
    <location>
        <position position="502"/>
    </location>
</feature>
<feature type="disulfide bond" evidence="8">
    <location>
        <begin position="391"/>
        <end position="420"/>
    </location>
</feature>
<dbReference type="PANTHER" id="PTHR11742">
    <property type="entry name" value="MANNOSYL-OLIGOSACCHARIDE ALPHA-1,2-MANNOSIDASE-RELATED"/>
    <property type="match status" value="1"/>
</dbReference>
<dbReference type="GO" id="GO:0016020">
    <property type="term" value="C:membrane"/>
    <property type="evidence" value="ECO:0007669"/>
    <property type="project" value="InterPro"/>
</dbReference>
<keyword evidence="12" id="KW-1185">Reference proteome</keyword>
<comment type="pathway">
    <text evidence="2">Protein modification; protein glycosylation.</text>
</comment>
<dbReference type="RefSeq" id="XP_064669888.1">
    <property type="nucleotide sequence ID" value="XM_064811632.1"/>
</dbReference>
<dbReference type="Gene3D" id="1.50.10.10">
    <property type="match status" value="1"/>
</dbReference>
<protein>
    <recommendedName>
        <fullName evidence="9">alpha-1,2-Mannosidase</fullName>
        <ecNumber evidence="9">3.2.1.-</ecNumber>
    </recommendedName>
</protein>
<dbReference type="Pfam" id="PF01532">
    <property type="entry name" value="Glyco_hydro_47"/>
    <property type="match status" value="1"/>
</dbReference>
<evidence type="ECO:0000313" key="11">
    <source>
        <dbReference type="EMBL" id="KAK4112318.1"/>
    </source>
</evidence>
<comment type="caution">
    <text evidence="11">The sequence shown here is derived from an EMBL/GenBank/DDBJ whole genome shotgun (WGS) entry which is preliminary data.</text>
</comment>
<dbReference type="AlphaFoldDB" id="A0AAN6TDA7"/>
<keyword evidence="10" id="KW-1133">Transmembrane helix</keyword>
<dbReference type="InterPro" id="IPR012341">
    <property type="entry name" value="6hp_glycosidase-like_sf"/>
</dbReference>
<sequence length="603" mass="67634">MLLPRKIGAKYALIPCAGLLLFLAYFYLWRSGNDVYLTIAGPVEGWLPQMGKDNFWNNVPIHYPPSTIRPSRTGTPVKYPPVQATAFPTQQQGAHPELSKRRQAVRDAFAKCWQSYKKYAWGSDELTPVSGGRRDTFGGWAATLVDSLDTLWIMDLKAEFYKAVAAAESINFTHTELPEVNIFETNIRYLGGFLSAFDLSGDIRLLRKAVEVGEMLYKAFDTPNRMPVTRWDLHAAARGEKQVARDSVVLAEIGSLSMEFTRLSMLTGDSRWFDAVQHIADEMAAQQGSTALPGLWPLKVNGEKADFSSGSIFSLGSMADSAYEYLPKMAALIGGELPMYQEMYEKAMDAAIKHNLFRPLTPTNEDILIAGNIHAGDHGLELEPRDEHLVCFLGGLMALGGKLFGREKDIDAAKRLTDGCIWAYKVFPSGIMPEVLYVAPCKLNDDCKWNERVWKQEVLQRVRKEDPNTTEGEADIDTIIERARLPKGVTSVTDPRYYLRPEAIESVFVLYRVTGREDLLETAWNMFTAIDKATSTTLANSAIRDVTITGKAETIDLMESFWMGETLKYFYLIFSDPGLISLDEFVFNTEAHPFRRRVVSATT</sequence>
<feature type="transmembrane region" description="Helical" evidence="10">
    <location>
        <begin position="12"/>
        <end position="29"/>
    </location>
</feature>
<dbReference type="GO" id="GO:0004571">
    <property type="term" value="F:mannosyl-oligosaccharide 1,2-alpha-mannosidase activity"/>
    <property type="evidence" value="ECO:0007669"/>
    <property type="project" value="InterPro"/>
</dbReference>
<dbReference type="GeneID" id="89935757"/>
<keyword evidence="10" id="KW-0472">Membrane</keyword>
<keyword evidence="7" id="KW-0106">Calcium</keyword>
<evidence type="ECO:0000256" key="6">
    <source>
        <dbReference type="PIRSR" id="PIRSR601382-1"/>
    </source>
</evidence>
<evidence type="ECO:0000256" key="5">
    <source>
        <dbReference type="ARBA" id="ARBA00023157"/>
    </source>
</evidence>
<reference evidence="11" key="2">
    <citation type="submission" date="2023-05" db="EMBL/GenBank/DDBJ databases">
        <authorList>
            <consortium name="Lawrence Berkeley National Laboratory"/>
            <person name="Steindorff A."/>
            <person name="Hensen N."/>
            <person name="Bonometti L."/>
            <person name="Westerberg I."/>
            <person name="Brannstrom I.O."/>
            <person name="Guillou S."/>
            <person name="Cros-Aarteil S."/>
            <person name="Calhoun S."/>
            <person name="Haridas S."/>
            <person name="Kuo A."/>
            <person name="Mondo S."/>
            <person name="Pangilinan J."/>
            <person name="Riley R."/>
            <person name="Labutti K."/>
            <person name="Andreopoulos B."/>
            <person name="Lipzen A."/>
            <person name="Chen C."/>
            <person name="Yanf M."/>
            <person name="Daum C."/>
            <person name="Ng V."/>
            <person name="Clum A."/>
            <person name="Ohm R."/>
            <person name="Martin F."/>
            <person name="Silar P."/>
            <person name="Natvig D."/>
            <person name="Lalanne C."/>
            <person name="Gautier V."/>
            <person name="Ament-Velasquez S.L."/>
            <person name="Kruys A."/>
            <person name="Hutchinson M.I."/>
            <person name="Powell A.J."/>
            <person name="Barry K."/>
            <person name="Miller A.N."/>
            <person name="Grigoriev I.V."/>
            <person name="Debuchy R."/>
            <person name="Gladieux P."/>
            <person name="Thoren M.H."/>
            <person name="Johannesson H."/>
        </authorList>
    </citation>
    <scope>NUCLEOTIDE SEQUENCE</scope>
    <source>
        <strain evidence="11">CBS 508.74</strain>
    </source>
</reference>
<reference evidence="11" key="1">
    <citation type="journal article" date="2023" name="Mol. Phylogenet. Evol.">
        <title>Genome-scale phylogeny and comparative genomics of the fungal order Sordariales.</title>
        <authorList>
            <person name="Hensen N."/>
            <person name="Bonometti L."/>
            <person name="Westerberg I."/>
            <person name="Brannstrom I.O."/>
            <person name="Guillou S."/>
            <person name="Cros-Aarteil S."/>
            <person name="Calhoun S."/>
            <person name="Haridas S."/>
            <person name="Kuo A."/>
            <person name="Mondo S."/>
            <person name="Pangilinan J."/>
            <person name="Riley R."/>
            <person name="LaButti K."/>
            <person name="Andreopoulos B."/>
            <person name="Lipzen A."/>
            <person name="Chen C."/>
            <person name="Yan M."/>
            <person name="Daum C."/>
            <person name="Ng V."/>
            <person name="Clum A."/>
            <person name="Steindorff A."/>
            <person name="Ohm R.A."/>
            <person name="Martin F."/>
            <person name="Silar P."/>
            <person name="Natvig D.O."/>
            <person name="Lalanne C."/>
            <person name="Gautier V."/>
            <person name="Ament-Velasquez S.L."/>
            <person name="Kruys A."/>
            <person name="Hutchinson M.I."/>
            <person name="Powell A.J."/>
            <person name="Barry K."/>
            <person name="Miller A.N."/>
            <person name="Grigoriev I.V."/>
            <person name="Debuchy R."/>
            <person name="Gladieux P."/>
            <person name="Hiltunen Thoren M."/>
            <person name="Johannesson H."/>
        </authorList>
    </citation>
    <scope>NUCLEOTIDE SEQUENCE</scope>
    <source>
        <strain evidence="11">CBS 508.74</strain>
    </source>
</reference>
<dbReference type="GO" id="GO:0005975">
    <property type="term" value="P:carbohydrate metabolic process"/>
    <property type="evidence" value="ECO:0007669"/>
    <property type="project" value="InterPro"/>
</dbReference>
<evidence type="ECO:0000256" key="3">
    <source>
        <dbReference type="ARBA" id="ARBA00007658"/>
    </source>
</evidence>
<dbReference type="GO" id="GO:0005509">
    <property type="term" value="F:calcium ion binding"/>
    <property type="evidence" value="ECO:0007669"/>
    <property type="project" value="InterPro"/>
</dbReference>
<evidence type="ECO:0000256" key="1">
    <source>
        <dbReference type="ARBA" id="ARBA00001913"/>
    </source>
</evidence>
<feature type="active site" description="Proton donor" evidence="6">
    <location>
        <position position="434"/>
    </location>
</feature>
<dbReference type="FunFam" id="1.50.10.10:FF:000037">
    <property type="entry name" value="alpha-1,2-Mannosidase"/>
    <property type="match status" value="1"/>
</dbReference>
<evidence type="ECO:0000256" key="9">
    <source>
        <dbReference type="RuleBase" id="RU361193"/>
    </source>
</evidence>
<feature type="binding site" evidence="7">
    <location>
        <position position="589"/>
    </location>
    <ligand>
        <name>Ca(2+)</name>
        <dbReference type="ChEBI" id="CHEBI:29108"/>
    </ligand>
</feature>
<dbReference type="GO" id="GO:0005783">
    <property type="term" value="C:endoplasmic reticulum"/>
    <property type="evidence" value="ECO:0007669"/>
    <property type="project" value="TreeGrafter"/>
</dbReference>
<name>A0AAN6TDA7_9PEZI</name>
<keyword evidence="10" id="KW-0812">Transmembrane</keyword>
<dbReference type="EC" id="3.2.1.-" evidence="9"/>
<keyword evidence="5 8" id="KW-1015">Disulfide bond</keyword>
<dbReference type="Proteomes" id="UP001302812">
    <property type="component" value="Unassembled WGS sequence"/>
</dbReference>
<dbReference type="EMBL" id="MU853343">
    <property type="protein sequence ID" value="KAK4112318.1"/>
    <property type="molecule type" value="Genomic_DNA"/>
</dbReference>
<accession>A0AAN6TDA7</accession>
<dbReference type="InterPro" id="IPR036026">
    <property type="entry name" value="Seven-hairpin_glycosidases"/>
</dbReference>
<evidence type="ECO:0000256" key="2">
    <source>
        <dbReference type="ARBA" id="ARBA00004922"/>
    </source>
</evidence>
<evidence type="ECO:0000256" key="4">
    <source>
        <dbReference type="ARBA" id="ARBA00022801"/>
    </source>
</evidence>
<keyword evidence="9" id="KW-0326">Glycosidase</keyword>
<dbReference type="InterPro" id="IPR050749">
    <property type="entry name" value="Glycosyl_Hydrolase_47"/>
</dbReference>